<dbReference type="GO" id="GO:0016020">
    <property type="term" value="C:membrane"/>
    <property type="evidence" value="ECO:0007669"/>
    <property type="project" value="UniProtKB-SubCell"/>
</dbReference>
<dbReference type="Pfam" id="PF04932">
    <property type="entry name" value="Wzy_C"/>
    <property type="match status" value="1"/>
</dbReference>
<feature type="transmembrane region" description="Helical" evidence="6">
    <location>
        <begin position="39"/>
        <end position="58"/>
    </location>
</feature>
<feature type="transmembrane region" description="Helical" evidence="6">
    <location>
        <begin position="237"/>
        <end position="256"/>
    </location>
</feature>
<keyword evidence="5" id="KW-0802">TPR repeat</keyword>
<feature type="transmembrane region" description="Helical" evidence="6">
    <location>
        <begin position="362"/>
        <end position="381"/>
    </location>
</feature>
<feature type="transmembrane region" description="Helical" evidence="6">
    <location>
        <begin position="417"/>
        <end position="435"/>
    </location>
</feature>
<organism evidence="8 9">
    <name type="scientific">candidate division CPR3 bacterium GW2011_GWF2_35_18</name>
    <dbReference type="NCBI Taxonomy" id="1618350"/>
    <lineage>
        <taxon>Bacteria</taxon>
        <taxon>Bacteria division CPR3</taxon>
    </lineage>
</organism>
<evidence type="ECO:0000256" key="1">
    <source>
        <dbReference type="ARBA" id="ARBA00004141"/>
    </source>
</evidence>
<comment type="caution">
    <text evidence="8">The sequence shown here is derived from an EMBL/GenBank/DDBJ whole genome shotgun (WGS) entry which is preliminary data.</text>
</comment>
<proteinExistence type="predicted"/>
<dbReference type="InterPro" id="IPR051533">
    <property type="entry name" value="WaaL-like"/>
</dbReference>
<dbReference type="SUPFAM" id="SSF48452">
    <property type="entry name" value="TPR-like"/>
    <property type="match status" value="1"/>
</dbReference>
<accession>A0A0G0BI22</accession>
<feature type="transmembrane region" description="Helical" evidence="6">
    <location>
        <begin position="102"/>
        <end position="120"/>
    </location>
</feature>
<dbReference type="PANTHER" id="PTHR37422:SF13">
    <property type="entry name" value="LIPOPOLYSACCHARIDE BIOSYNTHESIS PROTEIN PA4999-RELATED"/>
    <property type="match status" value="1"/>
</dbReference>
<keyword evidence="2 6" id="KW-0812">Transmembrane</keyword>
<dbReference type="SMART" id="SM00028">
    <property type="entry name" value="TPR"/>
    <property type="match status" value="1"/>
</dbReference>
<dbReference type="InterPro" id="IPR019734">
    <property type="entry name" value="TPR_rpt"/>
</dbReference>
<feature type="transmembrane region" description="Helical" evidence="6">
    <location>
        <begin position="393"/>
        <end position="411"/>
    </location>
</feature>
<feature type="transmembrane region" description="Helical" evidence="6">
    <location>
        <begin position="263"/>
        <end position="281"/>
    </location>
</feature>
<feature type="repeat" description="TPR" evidence="5">
    <location>
        <begin position="574"/>
        <end position="607"/>
    </location>
</feature>
<dbReference type="Pfam" id="PF13181">
    <property type="entry name" value="TPR_8"/>
    <property type="match status" value="1"/>
</dbReference>
<name>A0A0G0BI22_UNCC3</name>
<evidence type="ECO:0000256" key="6">
    <source>
        <dbReference type="SAM" id="Phobius"/>
    </source>
</evidence>
<evidence type="ECO:0000256" key="4">
    <source>
        <dbReference type="ARBA" id="ARBA00023136"/>
    </source>
</evidence>
<keyword evidence="3 6" id="KW-1133">Transmembrane helix</keyword>
<dbReference type="STRING" id="1618350.UR67_C0009G0026"/>
<evidence type="ECO:0000313" key="8">
    <source>
        <dbReference type="EMBL" id="KKP69099.1"/>
    </source>
</evidence>
<dbReference type="AlphaFoldDB" id="A0A0G0BI22"/>
<dbReference type="PANTHER" id="PTHR37422">
    <property type="entry name" value="TEICHURONIC ACID BIOSYNTHESIS PROTEIN TUAE"/>
    <property type="match status" value="1"/>
</dbReference>
<dbReference type="EMBL" id="LBQB01000009">
    <property type="protein sequence ID" value="KKP69099.1"/>
    <property type="molecule type" value="Genomic_DNA"/>
</dbReference>
<evidence type="ECO:0000313" key="9">
    <source>
        <dbReference type="Proteomes" id="UP000034581"/>
    </source>
</evidence>
<feature type="domain" description="O-antigen ligase-related" evidence="7">
    <location>
        <begin position="222"/>
        <end position="369"/>
    </location>
</feature>
<feature type="transmembrane region" description="Helical" evidence="6">
    <location>
        <begin position="173"/>
        <end position="192"/>
    </location>
</feature>
<feature type="transmembrane region" description="Helical" evidence="6">
    <location>
        <begin position="70"/>
        <end position="90"/>
    </location>
</feature>
<feature type="transmembrane region" description="Helical" evidence="6">
    <location>
        <begin position="213"/>
        <end position="231"/>
    </location>
</feature>
<dbReference type="InterPro" id="IPR007016">
    <property type="entry name" value="O-antigen_ligase-rel_domated"/>
</dbReference>
<evidence type="ECO:0000256" key="2">
    <source>
        <dbReference type="ARBA" id="ARBA00022692"/>
    </source>
</evidence>
<dbReference type="PROSITE" id="PS50005">
    <property type="entry name" value="TPR"/>
    <property type="match status" value="1"/>
</dbReference>
<feature type="transmembrane region" description="Helical" evidence="6">
    <location>
        <begin position="451"/>
        <end position="472"/>
    </location>
</feature>
<feature type="transmembrane region" description="Helical" evidence="6">
    <location>
        <begin position="7"/>
        <end position="27"/>
    </location>
</feature>
<reference evidence="8 9" key="1">
    <citation type="journal article" date="2015" name="Nature">
        <title>rRNA introns, odd ribosomes, and small enigmatic genomes across a large radiation of phyla.</title>
        <authorList>
            <person name="Brown C.T."/>
            <person name="Hug L.A."/>
            <person name="Thomas B.C."/>
            <person name="Sharon I."/>
            <person name="Castelle C.J."/>
            <person name="Singh A."/>
            <person name="Wilkins M.J."/>
            <person name="Williams K.H."/>
            <person name="Banfield J.F."/>
        </authorList>
    </citation>
    <scope>NUCLEOTIDE SEQUENCE [LARGE SCALE GENOMIC DNA]</scope>
</reference>
<evidence type="ECO:0000259" key="7">
    <source>
        <dbReference type="Pfam" id="PF04932"/>
    </source>
</evidence>
<dbReference type="InterPro" id="IPR011990">
    <property type="entry name" value="TPR-like_helical_dom_sf"/>
</dbReference>
<keyword evidence="4 6" id="KW-0472">Membrane</keyword>
<dbReference type="Gene3D" id="1.25.40.10">
    <property type="entry name" value="Tetratricopeptide repeat domain"/>
    <property type="match status" value="1"/>
</dbReference>
<feature type="transmembrane region" description="Helical" evidence="6">
    <location>
        <begin position="132"/>
        <end position="153"/>
    </location>
</feature>
<evidence type="ECO:0000256" key="5">
    <source>
        <dbReference type="PROSITE-ProRule" id="PRU00339"/>
    </source>
</evidence>
<protein>
    <submittedName>
        <fullName evidence="8">Tetratricopeptide repeat domain protein</fullName>
    </submittedName>
</protein>
<gene>
    <name evidence="8" type="ORF">UR67_C0009G0026</name>
</gene>
<evidence type="ECO:0000256" key="3">
    <source>
        <dbReference type="ARBA" id="ARBA00022989"/>
    </source>
</evidence>
<dbReference type="PROSITE" id="PS50293">
    <property type="entry name" value="TPR_REGION"/>
    <property type="match status" value="1"/>
</dbReference>
<comment type="subcellular location">
    <subcellularLocation>
        <location evidence="1">Membrane</location>
        <topology evidence="1">Multi-pass membrane protein</topology>
    </subcellularLocation>
</comment>
<sequence>MDSHNRFSKIFFSLFAILFFITPLLVTPFTDELFEFPKMVFVYFIGSLIVFIYLIKAISSKKVDIKRSPLNIALLLILISSITSTIFSLHLPTSIFGYYSRFNGNLLSIILYILLAFIMISEIKSAEIKKLILYLIASSTVISIYAVAQKFGIDKDYWVEHSWERVFSTFGQPNWLAAFLVMVIPYTAILTFKNLQQFFKTPGVKKKFRLGSIFVITLAITSLQIAALIFTRSVSGYLALLVSLVILFLYYLVTWFSKKQRLLIPLLIIIISIPCFIFAVSPKSQSYLKDLFWEKETNQIRLIVWKGALDLISTRPIIGYGLETFAYSFLPFRPADINQTTEWNFLFNKPHNEYLEILSESGFIGLITYTFFISILVIWIYKKRRSVKNQAEIMALFAGFSGLLVTLFFGFQVVMTNLLFFLFPIFIIIISEINFTQKTVTLKISETLKTGFYVFFTLAYLTLNTFVIRYFLANVFYDFGSLYSLEKAVQYAPFENTYRRHLAYAYTQKISENSENEAKAVTEIDKTLQSNDQNYLNLQTLTQTYLELAQIDSKYFAQATELTEKQLALCPTDPEVYYTYGLLLMTQDNNEKAKEAFKKALELKPDYENALKMFNLF</sequence>
<dbReference type="Proteomes" id="UP000034581">
    <property type="component" value="Unassembled WGS sequence"/>
</dbReference>